<dbReference type="Proteomes" id="UP000559117">
    <property type="component" value="Unassembled WGS sequence"/>
</dbReference>
<name>A0A840UQS0_9FIRM</name>
<gene>
    <name evidence="2" type="ORF">HNR32_001661</name>
</gene>
<protein>
    <submittedName>
        <fullName evidence="2">Uncharacterized protein</fullName>
    </submittedName>
</protein>
<dbReference type="EMBL" id="JACHFH010000018">
    <property type="protein sequence ID" value="MBB5336512.1"/>
    <property type="molecule type" value="Genomic_DNA"/>
</dbReference>
<keyword evidence="1" id="KW-0472">Membrane</keyword>
<feature type="transmembrane region" description="Helical" evidence="1">
    <location>
        <begin position="6"/>
        <end position="28"/>
    </location>
</feature>
<evidence type="ECO:0000313" key="2">
    <source>
        <dbReference type="EMBL" id="MBB5336512.1"/>
    </source>
</evidence>
<keyword evidence="1" id="KW-0812">Transmembrane</keyword>
<dbReference type="RefSeq" id="WP_183861511.1">
    <property type="nucleotide sequence ID" value="NZ_JACHFH010000018.1"/>
</dbReference>
<reference evidence="2 3" key="1">
    <citation type="submission" date="2020-08" db="EMBL/GenBank/DDBJ databases">
        <title>Genomic Encyclopedia of Type Strains, Phase IV (KMG-IV): sequencing the most valuable type-strain genomes for metagenomic binning, comparative biology and taxonomic classification.</title>
        <authorList>
            <person name="Goeker M."/>
        </authorList>
    </citation>
    <scope>NUCLEOTIDE SEQUENCE [LARGE SCALE GENOMIC DNA]</scope>
    <source>
        <strain evidence="2 3">DSM 24661</strain>
    </source>
</reference>
<comment type="caution">
    <text evidence="2">The sequence shown here is derived from an EMBL/GenBank/DDBJ whole genome shotgun (WGS) entry which is preliminary data.</text>
</comment>
<keyword evidence="1" id="KW-1133">Transmembrane helix</keyword>
<accession>A0A840UQS0</accession>
<keyword evidence="3" id="KW-1185">Reference proteome</keyword>
<evidence type="ECO:0000313" key="3">
    <source>
        <dbReference type="Proteomes" id="UP000559117"/>
    </source>
</evidence>
<organism evidence="2 3">
    <name type="scientific">Pectinatus brassicae</name>
    <dbReference type="NCBI Taxonomy" id="862415"/>
    <lineage>
        <taxon>Bacteria</taxon>
        <taxon>Bacillati</taxon>
        <taxon>Bacillota</taxon>
        <taxon>Negativicutes</taxon>
        <taxon>Selenomonadales</taxon>
        <taxon>Selenomonadaceae</taxon>
        <taxon>Pectinatus</taxon>
    </lineage>
</organism>
<evidence type="ECO:0000256" key="1">
    <source>
        <dbReference type="SAM" id="Phobius"/>
    </source>
</evidence>
<sequence>MNNNGYLSLFGLIFLLPMLFLASNFFLLGNNEQQIEILAAANISAQNCAESGIEKTLQKLISTPDLYDEIYSDAFTHVLTYKKTLFTGQQVINQQTITTTVYLYFFNYADSIFILSSTAEFGSNGRQISAFIQEKDHKFTILRWDYHDKKI</sequence>
<proteinExistence type="predicted"/>
<dbReference type="AlphaFoldDB" id="A0A840UQS0"/>